<dbReference type="InterPro" id="IPR044840">
    <property type="entry name" value="Nup188"/>
</dbReference>
<dbReference type="PANTHER" id="PTHR31431">
    <property type="entry name" value="NUCLEOPORIN NUP188 HOMOLOG"/>
    <property type="match status" value="1"/>
</dbReference>
<protein>
    <recommendedName>
        <fullName evidence="9">Nucleoporin NUP188</fullName>
    </recommendedName>
</protein>
<evidence type="ECO:0000256" key="7">
    <source>
        <dbReference type="ARBA" id="ARBA00023242"/>
    </source>
</evidence>
<evidence type="ECO:0000259" key="10">
    <source>
        <dbReference type="Pfam" id="PF10487"/>
    </source>
</evidence>
<gene>
    <name evidence="13" type="ORF">LAQU0_S03e02696g</name>
</gene>
<accession>A0A0P1KNV6</accession>
<dbReference type="OrthoDB" id="102511at2759"/>
<dbReference type="EMBL" id="LN890565">
    <property type="protein sequence ID" value="CUS21442.1"/>
    <property type="molecule type" value="Genomic_DNA"/>
</dbReference>
<dbReference type="InterPro" id="IPR048883">
    <property type="entry name" value="Nup188_N-subdom_III"/>
</dbReference>
<keyword evidence="2" id="KW-0813">Transport</keyword>
<evidence type="ECO:0000256" key="4">
    <source>
        <dbReference type="ARBA" id="ARBA00022927"/>
    </source>
</evidence>
<evidence type="ECO:0000256" key="6">
    <source>
        <dbReference type="ARBA" id="ARBA00023132"/>
    </source>
</evidence>
<evidence type="ECO:0000313" key="14">
    <source>
        <dbReference type="Proteomes" id="UP000236544"/>
    </source>
</evidence>
<proteinExistence type="inferred from homology"/>
<feature type="domain" description="Nucleoporin Nup188 N-terminal subdomain III" evidence="12">
    <location>
        <begin position="524"/>
        <end position="940"/>
    </location>
</feature>
<comment type="similarity">
    <text evidence="8">Belongs to the Nup188 family.</text>
</comment>
<feature type="domain" description="Nucleoporin Nup188 N-terminal" evidence="10">
    <location>
        <begin position="32"/>
        <end position="466"/>
    </location>
</feature>
<dbReference type="Pfam" id="PF21093">
    <property type="entry name" value="Nup188_N-subdom_III"/>
    <property type="match status" value="1"/>
</dbReference>
<dbReference type="GO" id="GO:0044611">
    <property type="term" value="C:nuclear pore inner ring"/>
    <property type="evidence" value="ECO:0007669"/>
    <property type="project" value="TreeGrafter"/>
</dbReference>
<organism evidence="13 14">
    <name type="scientific">Lachancea quebecensis</name>
    <dbReference type="NCBI Taxonomy" id="1654605"/>
    <lineage>
        <taxon>Eukaryota</taxon>
        <taxon>Fungi</taxon>
        <taxon>Dikarya</taxon>
        <taxon>Ascomycota</taxon>
        <taxon>Saccharomycotina</taxon>
        <taxon>Saccharomycetes</taxon>
        <taxon>Saccharomycetales</taxon>
        <taxon>Saccharomycetaceae</taxon>
        <taxon>Lachancea</taxon>
    </lineage>
</organism>
<dbReference type="Pfam" id="PF18378">
    <property type="entry name" value="Nup188_C"/>
    <property type="match status" value="1"/>
</dbReference>
<keyword evidence="14" id="KW-1185">Reference proteome</keyword>
<dbReference type="PANTHER" id="PTHR31431:SF1">
    <property type="entry name" value="NUCLEOPORIN NUP188"/>
    <property type="match status" value="1"/>
</dbReference>
<evidence type="ECO:0000259" key="12">
    <source>
        <dbReference type="Pfam" id="PF21093"/>
    </source>
</evidence>
<keyword evidence="7" id="KW-0539">Nucleus</keyword>
<dbReference type="InterPro" id="IPR041634">
    <property type="entry name" value="Nup188_C"/>
</dbReference>
<dbReference type="Proteomes" id="UP000236544">
    <property type="component" value="Unassembled WGS sequence"/>
</dbReference>
<keyword evidence="5" id="KW-0811">Translocation</keyword>
<comment type="subcellular location">
    <subcellularLocation>
        <location evidence="1">Nucleus</location>
        <location evidence="1">Nuclear pore complex</location>
    </subcellularLocation>
</comment>
<evidence type="ECO:0000256" key="5">
    <source>
        <dbReference type="ARBA" id="ARBA00023010"/>
    </source>
</evidence>
<keyword evidence="3" id="KW-0509">mRNA transport</keyword>
<feature type="domain" description="Nuclear pore protein Nup188 C-terminal" evidence="11">
    <location>
        <begin position="1345"/>
        <end position="1597"/>
    </location>
</feature>
<sequence>MCISHLCFSSVCDFIKSYKESSQDSPEVFELLSKFLKDNKSLLLEPAKFNELGAEVPSKSTPLVIGSAKYEISVENWKDASRLSRALSVSYEQSLRIVAQSDARSCLEKDRMFLYAQRILQERNAIVDAAFLILNWDCKYVPAKDDLINTISIEKTTLCSHLVGLLSDVAANFGSLDKNNGIWSQPLQDLKDCQDVFYTVRIMELLTLLIMNSDTPVGIVSSWCSVLKATNYFQCFSEVTTMPREVPDKLEALAAINTVLMLGFDVSTFTIKVEAPFFNDPECFKIVNNTLLDQPSSAIILYYWSFVLSLKSFLFEEYPEKNAKFLDDVFGTVPISHLISLMVKRSEELDVLASFTKFSDCLEQDKLWSITLSSLMALSLNFINITPKAAKTVKELLTKNPRFFVEKFLTNSEVEKKVALLRAKVPLLEEGLLPLIHLTSVHPDFANFEWKELNTYTEKLRLSSLSYDLADLQGPTSESSDIIVLKQELLVKPPLESQSNVMMPIPKETRGKIIPIASTAEDAVVFMHDYNGWSLLGRILQNICNTYTQSEEDEAKAEKSELAVAIIDLVANTMGVETPIERSTEILQHLSGYVEDDDIISVLFKLFELALHSRNLPIINAGLNLMIELTPNFSHFVWTHLARSYLIDRNGKEGLAISILGNIERTSGVFQSSILLIKLANCLVSESLTANDAFPERMKKEILGHLMAHLINIYEGFQFQTYALQGQYLEIGLLLTSLITNVLFAVYGVDFTTSPSKKVTGVLADAAQIAVDAFLGTSTSEMRAANSLITIVTFAKNTDVPLHRGLPFGEMRHCLIDRSFELASLLISVRSLLHLPPSSLERLCFVHSATLVDIYASHLELRVEVIKLLTHLVRAPFDTDAPSLLAYLGDDHSKMLLNCIAYDLKAPLLNQKLSKCLYSFFSAIMEGKQDGLAILFLTGKLITLNKGEELEAKDMNASNSILTILKNNALKLEDLPEAVNSHLLDAIAYACNSWTAARTSENDEGFIRILVKRLELFQPQPVDSSDPIEKVILLSNQYKVISRIAEILALSLFTSTANSQMIISALSRPELASTVKSVFHVDGYNTKLQSHLQEKFRTRWPQLELSMFTSSPLLKSSNSFQTSIFDIPLMDQYFDQDENWCGGEDSVGFRSEVIAASVNLQFVTYQISAAKSWGALLTSFIKKTPTPLTETYIDIAEYLLQASPVVGADPSIFKEVYLARIELAFYILYSFAKTKKSVPDSKLTSLLLGATDIIKSKEVAFLQSVVNPVRCSHYRPLIRSILIIFTLVKNKTIFVESLSDHILEYFELTFGKGVNLVLSSLLSEINTFASHAKKPVMVNLTDKIQDLFLLLSTFTKIKDLHPPSSFEMVLASSLNEVGTIKTILNLYSSSHLLNFEEEPVLCDLSLTFITELCSVESVAEKMINNGLFSVLLESPISIAIQQGKITPQHQPRLHTIWSDGLLTIVLQLLSKFGKRVLPECCLFVSYFSQQISSAISSWSDQSLAVSIAIIKETSQLILLQQLFNALEYQEYLTDSNMRTKVVDNTEVIELFFGLDTNAEKRELSASFRHLLTHPKYLNSRIVPTTLEEHRLLENEDTRSQFVKRIVSGIKELQEGLFAGDAC</sequence>
<dbReference type="GO" id="GO:0051028">
    <property type="term" value="P:mRNA transport"/>
    <property type="evidence" value="ECO:0007669"/>
    <property type="project" value="UniProtKB-KW"/>
</dbReference>
<dbReference type="Gene3D" id="1.25.10.70">
    <property type="match status" value="1"/>
</dbReference>
<name>A0A0P1KNV6_9SACH</name>
<evidence type="ECO:0000256" key="9">
    <source>
        <dbReference type="ARBA" id="ARBA00040174"/>
    </source>
</evidence>
<evidence type="ECO:0000256" key="3">
    <source>
        <dbReference type="ARBA" id="ARBA00022816"/>
    </source>
</evidence>
<evidence type="ECO:0000259" key="11">
    <source>
        <dbReference type="Pfam" id="PF18378"/>
    </source>
</evidence>
<evidence type="ECO:0000256" key="2">
    <source>
        <dbReference type="ARBA" id="ARBA00022448"/>
    </source>
</evidence>
<dbReference type="GO" id="GO:0017056">
    <property type="term" value="F:structural constituent of nuclear pore"/>
    <property type="evidence" value="ECO:0007669"/>
    <property type="project" value="InterPro"/>
</dbReference>
<dbReference type="InterPro" id="IPR018864">
    <property type="entry name" value="Nucleoporin_Nup188_N"/>
</dbReference>
<evidence type="ECO:0000256" key="1">
    <source>
        <dbReference type="ARBA" id="ARBA00004567"/>
    </source>
</evidence>
<dbReference type="GO" id="GO:0006606">
    <property type="term" value="P:protein import into nucleus"/>
    <property type="evidence" value="ECO:0007669"/>
    <property type="project" value="TreeGrafter"/>
</dbReference>
<keyword evidence="6" id="KW-0906">Nuclear pore complex</keyword>
<keyword evidence="4" id="KW-0653">Protein transport</keyword>
<dbReference type="GO" id="GO:0006405">
    <property type="term" value="P:RNA export from nucleus"/>
    <property type="evidence" value="ECO:0007669"/>
    <property type="project" value="TreeGrafter"/>
</dbReference>
<evidence type="ECO:0000256" key="8">
    <source>
        <dbReference type="ARBA" id="ARBA00038387"/>
    </source>
</evidence>
<dbReference type="Pfam" id="PF10487">
    <property type="entry name" value="Nup188_N"/>
    <property type="match status" value="1"/>
</dbReference>
<evidence type="ECO:0000313" key="13">
    <source>
        <dbReference type="EMBL" id="CUS21442.1"/>
    </source>
</evidence>
<reference evidence="14" key="1">
    <citation type="submission" date="2015-10" db="EMBL/GenBank/DDBJ databases">
        <authorList>
            <person name="Devillers H."/>
        </authorList>
    </citation>
    <scope>NUCLEOTIDE SEQUENCE [LARGE SCALE GENOMIC DNA]</scope>
</reference>